<evidence type="ECO:0000256" key="1">
    <source>
        <dbReference type="ARBA" id="ARBA00004162"/>
    </source>
</evidence>
<dbReference type="PANTHER" id="PTHR30558:SF3">
    <property type="entry name" value="BIOPOLYMER TRANSPORT PROTEIN EXBD-RELATED"/>
    <property type="match status" value="1"/>
</dbReference>
<keyword evidence="6" id="KW-0472">Membrane</keyword>
<dbReference type="EMBL" id="CP011367">
    <property type="protein sequence ID" value="AKJ94650.1"/>
    <property type="molecule type" value="Genomic_DNA"/>
</dbReference>
<sequence length="142" mass="15722">MNFRTPSRQEEPGVNLTPLIDVVFLLLIFFMVSTTFDQHADIELTLPSADREAEAVERAWIDIIVDANGNYFINGQELINRRAETLERVLSEAREGREDDPVLIRADANATHQSVVRALDVVGRLGITSVSIATLGDAADDD</sequence>
<evidence type="ECO:0000313" key="9">
    <source>
        <dbReference type="Proteomes" id="UP000064201"/>
    </source>
</evidence>
<keyword evidence="7" id="KW-0813">Transport</keyword>
<dbReference type="RefSeq" id="WP_018650355.1">
    <property type="nucleotide sequence ID" value="NZ_CP011367.1"/>
</dbReference>
<protein>
    <submittedName>
        <fullName evidence="8">Biopolymer transporter</fullName>
    </submittedName>
</protein>
<dbReference type="Proteomes" id="UP000064201">
    <property type="component" value="Chromosome"/>
</dbReference>
<dbReference type="STRING" id="106634.TVD_04360"/>
<keyword evidence="5" id="KW-1133">Transmembrane helix</keyword>
<keyword evidence="4 7" id="KW-0812">Transmembrane</keyword>
<keyword evidence="3" id="KW-1003">Cell membrane</keyword>
<organism evidence="8 9">
    <name type="scientific">Thioalkalivibrio versutus</name>
    <dbReference type="NCBI Taxonomy" id="106634"/>
    <lineage>
        <taxon>Bacteria</taxon>
        <taxon>Pseudomonadati</taxon>
        <taxon>Pseudomonadota</taxon>
        <taxon>Gammaproteobacteria</taxon>
        <taxon>Chromatiales</taxon>
        <taxon>Ectothiorhodospiraceae</taxon>
        <taxon>Thioalkalivibrio</taxon>
    </lineage>
</organism>
<proteinExistence type="inferred from homology"/>
<reference evidence="8 9" key="1">
    <citation type="submission" date="2015-04" db="EMBL/GenBank/DDBJ databases">
        <title>Complete Sequence for the Genome of the Thioalkalivibrio versutus D301.</title>
        <authorList>
            <person name="Mu T."/>
            <person name="Zhou J."/>
            <person name="Xu X."/>
        </authorList>
    </citation>
    <scope>NUCLEOTIDE SEQUENCE [LARGE SCALE GENOMIC DNA]</scope>
    <source>
        <strain evidence="8 9">D301</strain>
    </source>
</reference>
<comment type="similarity">
    <text evidence="2 7">Belongs to the ExbD/TolR family.</text>
</comment>
<evidence type="ECO:0000256" key="2">
    <source>
        <dbReference type="ARBA" id="ARBA00005811"/>
    </source>
</evidence>
<evidence type="ECO:0000256" key="5">
    <source>
        <dbReference type="ARBA" id="ARBA00022989"/>
    </source>
</evidence>
<dbReference type="Gene3D" id="3.30.420.270">
    <property type="match status" value="1"/>
</dbReference>
<dbReference type="AlphaFoldDB" id="A0A0G3G0D4"/>
<keyword evidence="9" id="KW-1185">Reference proteome</keyword>
<evidence type="ECO:0000256" key="7">
    <source>
        <dbReference type="RuleBase" id="RU003879"/>
    </source>
</evidence>
<evidence type="ECO:0000256" key="4">
    <source>
        <dbReference type="ARBA" id="ARBA00022692"/>
    </source>
</evidence>
<dbReference type="InterPro" id="IPR003400">
    <property type="entry name" value="ExbD"/>
</dbReference>
<evidence type="ECO:0000313" key="8">
    <source>
        <dbReference type="EMBL" id="AKJ94650.1"/>
    </source>
</evidence>
<accession>A0A0G3G0D4</accession>
<dbReference type="PANTHER" id="PTHR30558">
    <property type="entry name" value="EXBD MEMBRANE COMPONENT OF PMF-DRIVEN MACROMOLECULE IMPORT SYSTEM"/>
    <property type="match status" value="1"/>
</dbReference>
<name>A0A0G3G0D4_9GAMM</name>
<gene>
    <name evidence="8" type="ORF">TVD_04360</name>
</gene>
<dbReference type="GO" id="GO:0022857">
    <property type="term" value="F:transmembrane transporter activity"/>
    <property type="evidence" value="ECO:0007669"/>
    <property type="project" value="InterPro"/>
</dbReference>
<dbReference type="PATRIC" id="fig|106634.4.peg.890"/>
<dbReference type="GO" id="GO:0005886">
    <property type="term" value="C:plasma membrane"/>
    <property type="evidence" value="ECO:0007669"/>
    <property type="project" value="UniProtKB-SubCell"/>
</dbReference>
<dbReference type="KEGG" id="tvr:TVD_04360"/>
<evidence type="ECO:0000256" key="6">
    <source>
        <dbReference type="ARBA" id="ARBA00023136"/>
    </source>
</evidence>
<dbReference type="Pfam" id="PF02472">
    <property type="entry name" value="ExbD"/>
    <property type="match status" value="1"/>
</dbReference>
<keyword evidence="7" id="KW-0653">Protein transport</keyword>
<dbReference type="OrthoDB" id="9793581at2"/>
<comment type="subcellular location">
    <subcellularLocation>
        <location evidence="1">Cell membrane</location>
        <topology evidence="1">Single-pass membrane protein</topology>
    </subcellularLocation>
    <subcellularLocation>
        <location evidence="7">Cell membrane</location>
        <topology evidence="7">Single-pass type II membrane protein</topology>
    </subcellularLocation>
</comment>
<dbReference type="GO" id="GO:0015031">
    <property type="term" value="P:protein transport"/>
    <property type="evidence" value="ECO:0007669"/>
    <property type="project" value="UniProtKB-KW"/>
</dbReference>
<evidence type="ECO:0000256" key="3">
    <source>
        <dbReference type="ARBA" id="ARBA00022475"/>
    </source>
</evidence>